<sequence>MNKQSKGSSVRTPPLTGMPRQMNMRFDNAELQGMSAAQRAAVITSLASLLIQAAGSAAGKERDDDER</sequence>
<comment type="caution">
    <text evidence="2">The sequence shown here is derived from an EMBL/GenBank/DDBJ whole genome shotgun (WGS) entry which is preliminary data.</text>
</comment>
<organism evidence="2 3">
    <name type="scientific">Trinickia symbiotica</name>
    <dbReference type="NCBI Taxonomy" id="863227"/>
    <lineage>
        <taxon>Bacteria</taxon>
        <taxon>Pseudomonadati</taxon>
        <taxon>Pseudomonadota</taxon>
        <taxon>Betaproteobacteria</taxon>
        <taxon>Burkholderiales</taxon>
        <taxon>Burkholderiaceae</taxon>
        <taxon>Trinickia</taxon>
    </lineage>
</organism>
<dbReference type="RefSeq" id="WP_107149287.1">
    <property type="nucleotide sequence ID" value="NZ_PYUC01000002.1"/>
</dbReference>
<feature type="compositionally biased region" description="Polar residues" evidence="1">
    <location>
        <begin position="1"/>
        <end position="11"/>
    </location>
</feature>
<dbReference type="AlphaFoldDB" id="A0A2T3XYY9"/>
<accession>A0A2T3XYY9</accession>
<evidence type="ECO:0000256" key="1">
    <source>
        <dbReference type="SAM" id="MobiDB-lite"/>
    </source>
</evidence>
<dbReference type="Proteomes" id="UP000240638">
    <property type="component" value="Unassembled WGS sequence"/>
</dbReference>
<protein>
    <submittedName>
        <fullName evidence="2">Uncharacterized protein</fullName>
    </submittedName>
</protein>
<proteinExistence type="predicted"/>
<evidence type="ECO:0000313" key="2">
    <source>
        <dbReference type="EMBL" id="PTB21724.1"/>
    </source>
</evidence>
<gene>
    <name evidence="2" type="ORF">C9I57_03465</name>
</gene>
<evidence type="ECO:0000313" key="3">
    <source>
        <dbReference type="Proteomes" id="UP000240638"/>
    </source>
</evidence>
<reference evidence="2 3" key="1">
    <citation type="submission" date="2018-03" db="EMBL/GenBank/DDBJ databases">
        <title>Whole genome analyses suggest that Burkholderia sensu lato contains two further novel genera in the rhizoxinica-symbiotica group Mycetohabitans gen. nov., and Trinickia gen. nov.: implications for the evolution of diazotrophy and nodulation in the Burkholderiaceae.</title>
        <authorList>
            <person name="Estrada De Los Santos P."/>
            <person name="Palmer M."/>
            <person name="Chavez-Ramirez B."/>
            <person name="Steenkamp E.T."/>
            <person name="Hirsch A.M."/>
            <person name="Manyaka P."/>
            <person name="Maluk M."/>
            <person name="Lafos M."/>
            <person name="Crook M."/>
            <person name="Gross E."/>
            <person name="Simon M.F."/>
            <person name="Bueno Dos Reis Junior F."/>
            <person name="Poole P.S."/>
            <person name="Venter S.N."/>
            <person name="James E.K."/>
        </authorList>
    </citation>
    <scope>NUCLEOTIDE SEQUENCE [LARGE SCALE GENOMIC DNA]</scope>
    <source>
        <strain evidence="2 3">JPY-366</strain>
    </source>
</reference>
<name>A0A2T3XYY9_9BURK</name>
<dbReference type="EMBL" id="PYUC01000002">
    <property type="protein sequence ID" value="PTB21724.1"/>
    <property type="molecule type" value="Genomic_DNA"/>
</dbReference>
<feature type="region of interest" description="Disordered" evidence="1">
    <location>
        <begin position="1"/>
        <end position="21"/>
    </location>
</feature>